<proteinExistence type="predicted"/>
<keyword evidence="2" id="KW-1185">Reference proteome</keyword>
<dbReference type="EMBL" id="CM020618">
    <property type="protein sequence ID" value="KAK1862578.1"/>
    <property type="molecule type" value="Genomic_DNA"/>
</dbReference>
<evidence type="ECO:0000313" key="2">
    <source>
        <dbReference type="Proteomes" id="UP000798662"/>
    </source>
</evidence>
<dbReference type="Proteomes" id="UP000798662">
    <property type="component" value="Chromosome 1"/>
</dbReference>
<name>A0ACC3BYB4_PYRYE</name>
<comment type="caution">
    <text evidence="1">The sequence shown here is derived from an EMBL/GenBank/DDBJ whole genome shotgun (WGS) entry which is preliminary data.</text>
</comment>
<accession>A0ACC3BYB4</accession>
<gene>
    <name evidence="1" type="ORF">I4F81_005146</name>
</gene>
<organism evidence="1 2">
    <name type="scientific">Pyropia yezoensis</name>
    <name type="common">Susabi-nori</name>
    <name type="synonym">Porphyra yezoensis</name>
    <dbReference type="NCBI Taxonomy" id="2788"/>
    <lineage>
        <taxon>Eukaryota</taxon>
        <taxon>Rhodophyta</taxon>
        <taxon>Bangiophyceae</taxon>
        <taxon>Bangiales</taxon>
        <taxon>Bangiaceae</taxon>
        <taxon>Pyropia</taxon>
    </lineage>
</organism>
<sequence>MDSHSHLFLIRALHLRYARLPDDPLLHRVLVHRSPQDVVETLAESRLGQPVRKVVRRLDQADVGDLVAVIGLPGSSNVDHEPLLRRVGCPRDDVEQLLGVRKHRQRHALLVHALQVVLDDEGLVERVGKCVDLARHDGAHDATGLLARVGQHVAAISSITQQNDEAQLGRVVVVRRKGRVSLYAQM</sequence>
<protein>
    <submittedName>
        <fullName evidence="1">Uncharacterized protein</fullName>
    </submittedName>
</protein>
<reference evidence="1" key="1">
    <citation type="submission" date="2019-11" db="EMBL/GenBank/DDBJ databases">
        <title>Nori genome reveals adaptations in red seaweeds to the harsh intertidal environment.</title>
        <authorList>
            <person name="Wang D."/>
            <person name="Mao Y."/>
        </authorList>
    </citation>
    <scope>NUCLEOTIDE SEQUENCE</scope>
    <source>
        <tissue evidence="1">Gametophyte</tissue>
    </source>
</reference>
<evidence type="ECO:0000313" key="1">
    <source>
        <dbReference type="EMBL" id="KAK1862578.1"/>
    </source>
</evidence>